<reference evidence="5 6" key="1">
    <citation type="submission" date="2016-08" db="EMBL/GenBank/DDBJ databases">
        <title>Analysis of Carbohydrate Active Enzymes in Thermogemmatispora T81 Reveals Carbohydrate Degradation Ability.</title>
        <authorList>
            <person name="Tomazini A."/>
            <person name="Lal S."/>
            <person name="Stott M."/>
            <person name="Henrissat B."/>
            <person name="Polikarpov I."/>
            <person name="Sparling R."/>
            <person name="Levin D.B."/>
        </authorList>
    </citation>
    <scope>NUCLEOTIDE SEQUENCE [LARGE SCALE GENOMIC DNA]</scope>
    <source>
        <strain evidence="5 6">T81</strain>
    </source>
</reference>
<dbReference type="PANTHER" id="PTHR12215">
    <property type="entry name" value="PHOSPHOPANTETHEINE TRANSFERASE"/>
    <property type="match status" value="1"/>
</dbReference>
<protein>
    <submittedName>
        <fullName evidence="5">Uncharacterized protein</fullName>
    </submittedName>
</protein>
<dbReference type="AlphaFoldDB" id="A0A328VER0"/>
<feature type="domain" description="4'-phosphopantetheinyl transferase" evidence="3">
    <location>
        <begin position="130"/>
        <end position="230"/>
    </location>
</feature>
<dbReference type="OrthoDB" id="9808281at2"/>
<feature type="domain" description="4'-phosphopantetheinyl transferase N-terminal" evidence="4">
    <location>
        <begin position="39"/>
        <end position="124"/>
    </location>
</feature>
<dbReference type="Pfam" id="PF22624">
    <property type="entry name" value="AASDHPPT_N"/>
    <property type="match status" value="1"/>
</dbReference>
<dbReference type="RefSeq" id="WP_112429255.1">
    <property type="nucleotide sequence ID" value="NZ_MCIF01000002.1"/>
</dbReference>
<evidence type="ECO:0000256" key="1">
    <source>
        <dbReference type="ARBA" id="ARBA00010990"/>
    </source>
</evidence>
<organism evidence="5 6">
    <name type="scientific">Thermogemmatispora tikiterensis</name>
    <dbReference type="NCBI Taxonomy" id="1825093"/>
    <lineage>
        <taxon>Bacteria</taxon>
        <taxon>Bacillati</taxon>
        <taxon>Chloroflexota</taxon>
        <taxon>Ktedonobacteria</taxon>
        <taxon>Thermogemmatisporales</taxon>
        <taxon>Thermogemmatisporaceae</taxon>
        <taxon>Thermogemmatispora</taxon>
    </lineage>
</organism>
<gene>
    <name evidence="5" type="ORF">A4R35_10820</name>
</gene>
<evidence type="ECO:0000256" key="2">
    <source>
        <dbReference type="ARBA" id="ARBA00022679"/>
    </source>
</evidence>
<dbReference type="InterPro" id="IPR008278">
    <property type="entry name" value="4-PPantetheinyl_Trfase_dom"/>
</dbReference>
<evidence type="ECO:0000313" key="5">
    <source>
        <dbReference type="EMBL" id="RAQ96027.1"/>
    </source>
</evidence>
<dbReference type="InterPro" id="IPR050559">
    <property type="entry name" value="P-Pant_transferase_sf"/>
</dbReference>
<comment type="similarity">
    <text evidence="1">Belongs to the P-Pant transferase superfamily. Gsp/Sfp/HetI/AcpT family.</text>
</comment>
<evidence type="ECO:0000313" key="6">
    <source>
        <dbReference type="Proteomes" id="UP000248706"/>
    </source>
</evidence>
<evidence type="ECO:0000259" key="4">
    <source>
        <dbReference type="Pfam" id="PF22624"/>
    </source>
</evidence>
<dbReference type="Proteomes" id="UP000248706">
    <property type="component" value="Unassembled WGS sequence"/>
</dbReference>
<dbReference type="Gene3D" id="3.90.470.20">
    <property type="entry name" value="4'-phosphopantetheinyl transferase domain"/>
    <property type="match status" value="2"/>
</dbReference>
<keyword evidence="2" id="KW-0808">Transferase</keyword>
<evidence type="ECO:0000259" key="3">
    <source>
        <dbReference type="Pfam" id="PF01648"/>
    </source>
</evidence>
<name>A0A328VER0_9CHLR</name>
<dbReference type="Pfam" id="PF01648">
    <property type="entry name" value="ACPS"/>
    <property type="match status" value="1"/>
</dbReference>
<proteinExistence type="inferred from homology"/>
<dbReference type="EMBL" id="MCIF01000002">
    <property type="protein sequence ID" value="RAQ96027.1"/>
    <property type="molecule type" value="Genomic_DNA"/>
</dbReference>
<keyword evidence="6" id="KW-1185">Reference proteome</keyword>
<comment type="caution">
    <text evidence="5">The sequence shown here is derived from an EMBL/GenBank/DDBJ whole genome shotgun (WGS) entry which is preliminary data.</text>
</comment>
<dbReference type="GO" id="GO:0000287">
    <property type="term" value="F:magnesium ion binding"/>
    <property type="evidence" value="ECO:0007669"/>
    <property type="project" value="InterPro"/>
</dbReference>
<dbReference type="SUPFAM" id="SSF56214">
    <property type="entry name" value="4'-phosphopantetheinyl transferase"/>
    <property type="match status" value="2"/>
</dbReference>
<dbReference type="InterPro" id="IPR055066">
    <property type="entry name" value="AASDHPPT_N"/>
</dbReference>
<sequence length="263" mass="29411">MSTLPSWQHWPCAPAHLRLARGEVHIWCASLALPPASVERLTAVLTPAEQDHAARFRSAQARQHFVAARATLRLILSRYLGLPPQQLRLRTNPWGKPELEPRPASSQPTVTFNLSHSEALALYAVTGGLAIGIDLEYQRPLSEAELEQLAARYFAPAEYRALLSLPYEERLPAFFRCWTRKEAYVKARGQGLSLPLDAFEVSLTPDSPARLLASYEDPDAPQRWSLLAIDPSPAYSAALAVEGRIEHVAYFRWNNYDLLSSTT</sequence>
<dbReference type="GO" id="GO:0008897">
    <property type="term" value="F:holo-[acyl-carrier-protein] synthase activity"/>
    <property type="evidence" value="ECO:0007669"/>
    <property type="project" value="InterPro"/>
</dbReference>
<accession>A0A328VER0</accession>
<dbReference type="GO" id="GO:0005829">
    <property type="term" value="C:cytosol"/>
    <property type="evidence" value="ECO:0007669"/>
    <property type="project" value="TreeGrafter"/>
</dbReference>
<dbReference type="InterPro" id="IPR037143">
    <property type="entry name" value="4-PPantetheinyl_Trfase_dom_sf"/>
</dbReference>
<dbReference type="GO" id="GO:0019878">
    <property type="term" value="P:lysine biosynthetic process via aminoadipic acid"/>
    <property type="evidence" value="ECO:0007669"/>
    <property type="project" value="TreeGrafter"/>
</dbReference>
<dbReference type="PANTHER" id="PTHR12215:SF10">
    <property type="entry name" value="L-AMINOADIPATE-SEMIALDEHYDE DEHYDROGENASE-PHOSPHOPANTETHEINYL TRANSFERASE"/>
    <property type="match status" value="1"/>
</dbReference>